<evidence type="ECO:0000256" key="1">
    <source>
        <dbReference type="SAM" id="MobiDB-lite"/>
    </source>
</evidence>
<sequence>MPDDSKVLVPYNVLNTSSDQVTPLLYAGSGLTSIETNRAAAERAAHEFPQTPRLPISKPEPSVSIEGLNVPQVLDKRVSTSADPLELVWQAWQDKYEQAKTFIEQGYNEQNIDIQRDLITELKQAKEAITNIPAGLSSPVDAVIADANSKSKGWIDELAKSDRANAYQLARHIDGSLKAVTEALKAFKHDQNLDLDSWKERVSAGYKQKHGLTQDTENLRHHMTLRRHAVRNRLQDVRHELESSKNKIQRKGWRNTFKREAEVKAYFDQVMNVLQVVIRDLKSKETKFDPSLKDSAASMFISKAGQSKEEKRQRGEHEQDKESESINLADVELAMGEQILKFEKAAIKAGKSTKNKMAKVAMQVARTPTYVAPTALHLLHKARSPMAKGVNKALNRNLSDEDQIIRSIVRSLCWTLIQPAFRMQYDYAPLLGAAQSLAKSKHSTTDSADVLETVTEGSAATSGINKAASAQSEEVSGEAEKSRQEVLEPSLKKAEQASESLLAQVSLGGNGALKDVLKHYPLSDLTQLLEQLQSLSLSEKTPDTKIRPSLGKDVQTLKSLLAQAPSNRGAELNQVSASERQRLVNILATIKDMGLSEQRFKDTVAYFLGIGQEVLSEQGQKSLGETVVKIEHALRKGEAYQKLRVQALRLRARATKASEYKDSSLDSLIHKARFAGLAARDAYDELDSLALKHTGQPLGPFSRRSRVAKDWGMCANEVLRDAGHTQAALIPNSEVIRDVLTERNMLTGLVSVKDPLGIFFSTRIAGEWRYAYRGETIKPMSPAEYAAQEKTLAEFIVSWSQKRLARGVIVSFIEGGVDVVGGLTVTPIKIGIRAGIKVPISLIRIGYDVHKIKQGVMPGEDKPYKVIKARITHRLEQLGFKMLMIPVGNTVKTVFAAGVSAAAHAHNAMVEKEEDKVKISSWAKVLGTEALLTGGSVPVSLGAKTAADLVMEPSPKLTTEEQQVVEQIKQALTGESEPQEVNALDESSPISDDYPDINRGQGEYKEAVDKSLAKIARTSFGRHLIESMNEQGIEITMPSDHTNTSDGDHDHDPSVGNYANPDNDTIFFDPHYKPSTEDIKGRPWLDCDPSVVLFHEMLHLYYSENPIQFEVSGQTYQFGGKGDPISEHMVAGADYVNEQKVEFRFSDPEWVKQHLKMGNYVNENDLRRALSQPIRKDYYFDARHTGAEQARYFNPSSPVEEEPTLDVAEPEFKDKIRPYNQIISEHREPNITLETGSSDESYSARQLIHSFCNAPDGFQLGLPKLLNLIDSGRFSEGVSNLVREWAAEYQAGYGIDRNILEKVLKDKGYAGLTDHAIVVSDDQNSVYVSSLDKIMASTHLRSGYLSGFTEGTGAISIAELQDIYKQYQSMSRLIGSTFEHFRNNTDRTSASVQLYRDPIEYISEGAVWPNLNTFSAVLEPDDERAFKSTLQKMDALEQALRLLYKEILGVEPAYKLGVESREDLAQQLDSFGEPGSEFIDEHPEYLNYRLTWRKIEALGGDIADYLASPSHLNWPMAEDGIGEDATELASSYRSMPTDAKQELYSNAVEYVLFQIGRDNLLSQGTRDAAYNARLKNEPCVVVDSTKPNSFFLPDSPGAKSGLYIDLNKPGQPYQRKANLTYQPSDLVSLNTLSQQLVTITDSHANNDEEVADLIQHVLPKSILGAQVPDLGVSAEQVQLELEYTFATSSFSEYLRSISRPFASLASQTQLMIDDGNGVTLQQTEKNQQQAEYIGAWIDTGIGVVTLFIPQGRVLNAAQSWAGIAADVADGKDPDPVDLAGAILGSIPGSRAGAQIDKFSKTGGQGVRVLLKVGEETVDLIDFGRGVKQACESGDPLDLFNVLLTTGMKAQDVIERAHQIKPDLADADIPKQNQWLIENGVDNGWGSSRPPLGVEGNPPVPGTTGRSLYGQAVPFRRPELDGGEWTGQSGTLPGTDADYFAYINAGGTPEGYYATLKEAEPAVTQSLFSFFGKQYQGRVQDGQFEVKKVGSDEWRAGHWWEEFTWRFKNRGGRVQSSAELDKRILKAAAKDTGFNFLCNLSAINTAQASGELPKGVATSLQSTKFNSPVYKQAFSLPASVMEPSGSSLVEGPLSKESITESGFIHTGVKDEDGNVHYEHVIYAYVQDGEVTLYQSNSNTFYEAFGGDIQQPSNNRVGQSSLTKIEWSEKTDTKLAEEQRTNPNLVYSFTPTNQVKNVADISVQQNGDVEVSAGEQTEVFSVGNNAQEIARIPFMNEGRRVEVRGYTSEFQGKAGQEALSIHGDRQGNFYLARQGHPMTAQQLVDYLKSQGVDLKSGSGPVHLLSCYSKSSGAAQALADVINRPVIGYSNREVQLPTLQQLTQNPVQIGSKMGKFDPRRFLAQSDFKPATPRVYHPRSDSSQGGSTSGRASLEMAGSGSGSNAKQMAFNALPQMQASPSWYSAENIYTPKTSAHGVIFKDPDNPDRLIKFYKRPSDKGIAENNRDVMNRLYGQDAELITLTGPDGQRYYAVNMPKMEGVSIEDIKDPQVMQDMLEKIEEGDFIAHWAGKLQDNGIRVEDLNLGSVLYDPSTGRFSLVDFDSSTISDSVSNAHYKQMYRSLHTPIRDVLIRQAKTLFAGQQDKLDLVNRVEGKLSQRFRHLMELDERGEASFSTLMEERTPAEVEVAVGARNQETASAGHADEPIQLSQGDWDSIPNKMEMFGADSEYFYEDFDGQIYKYEAADGEITYLGKQDGEYINLKNDQTWQPRHYNVAGQNAIKTWLTGDPATLYADTDRVIADRSASYDNERLENIRNGFDQGHYLPPIDVRWDNGVFKVINGNHRLKVAIEMGMESIPYRLIR</sequence>
<proteinExistence type="predicted"/>
<dbReference type="Pfam" id="PF26124">
    <property type="entry name" value="DUF8038"/>
    <property type="match status" value="1"/>
</dbReference>
<keyword evidence="4" id="KW-1185">Reference proteome</keyword>
<protein>
    <recommendedName>
        <fullName evidence="2">DUF8038 domain-containing protein</fullName>
    </recommendedName>
</protein>
<dbReference type="EMBL" id="CP045350">
    <property type="protein sequence ID" value="QFT25945.1"/>
    <property type="molecule type" value="Genomic_DNA"/>
</dbReference>
<feature type="region of interest" description="Disordered" evidence="1">
    <location>
        <begin position="2364"/>
        <end position="2401"/>
    </location>
</feature>
<evidence type="ECO:0000313" key="4">
    <source>
        <dbReference type="Proteomes" id="UP000326936"/>
    </source>
</evidence>
<feature type="region of interest" description="Disordered" evidence="1">
    <location>
        <begin position="461"/>
        <end position="491"/>
    </location>
</feature>
<gene>
    <name evidence="3" type="ORF">FIV01_05855</name>
</gene>
<dbReference type="RefSeq" id="WP_172971819.1">
    <property type="nucleotide sequence ID" value="NZ_CBCSDK010000002.1"/>
</dbReference>
<evidence type="ECO:0000313" key="3">
    <source>
        <dbReference type="EMBL" id="QFT25945.1"/>
    </source>
</evidence>
<dbReference type="Gene3D" id="1.10.510.10">
    <property type="entry name" value="Transferase(Phosphotransferase) domain 1"/>
    <property type="match status" value="1"/>
</dbReference>
<dbReference type="CDD" id="cd20749">
    <property type="entry name" value="nigritoxin_M"/>
    <property type="match status" value="1"/>
</dbReference>
<dbReference type="Pfam" id="PF14891">
    <property type="entry name" value="Peptidase_M91"/>
    <property type="match status" value="1"/>
</dbReference>
<feature type="region of interest" description="Disordered" evidence="1">
    <location>
        <begin position="299"/>
        <end position="325"/>
    </location>
</feature>
<evidence type="ECO:0000259" key="2">
    <source>
        <dbReference type="Pfam" id="PF26124"/>
    </source>
</evidence>
<dbReference type="InterPro" id="IPR028208">
    <property type="entry name" value="Effector_pro_NleD-like"/>
</dbReference>
<organism evidence="3 4">
    <name type="scientific">Vibrio aquimaris</name>
    <dbReference type="NCBI Taxonomy" id="2587862"/>
    <lineage>
        <taxon>Bacteria</taxon>
        <taxon>Pseudomonadati</taxon>
        <taxon>Pseudomonadota</taxon>
        <taxon>Gammaproteobacteria</taxon>
        <taxon>Vibrionales</taxon>
        <taxon>Vibrionaceae</taxon>
        <taxon>Vibrio</taxon>
    </lineage>
</organism>
<feature type="region of interest" description="Disordered" evidence="1">
    <location>
        <begin position="976"/>
        <end position="996"/>
    </location>
</feature>
<feature type="compositionally biased region" description="Basic and acidic residues" evidence="1">
    <location>
        <begin position="306"/>
        <end position="324"/>
    </location>
</feature>
<feature type="compositionally biased region" description="Polar residues" evidence="1">
    <location>
        <begin position="461"/>
        <end position="474"/>
    </location>
</feature>
<feature type="compositionally biased region" description="Basic and acidic residues" evidence="1">
    <location>
        <begin position="478"/>
        <end position="491"/>
    </location>
</feature>
<dbReference type="InterPro" id="IPR058351">
    <property type="entry name" value="DUF8038"/>
</dbReference>
<dbReference type="SUPFAM" id="SSF110849">
    <property type="entry name" value="ParB/Sulfiredoxin"/>
    <property type="match status" value="1"/>
</dbReference>
<dbReference type="Proteomes" id="UP000326936">
    <property type="component" value="Chromosome"/>
</dbReference>
<name>A0A5P9CI83_9VIBR</name>
<reference evidence="3 4" key="1">
    <citation type="submission" date="2019-10" db="EMBL/GenBank/DDBJ databases">
        <title>Complete genome sequence of Vibrio sp. strain THAF100, isolated from non-filtered water from the water column of tank 6 of a marine aquarium containing stony-coral fragments. Water maintained at 26 degree C.</title>
        <authorList>
            <person name="Ruckert C."/>
            <person name="Franco A."/>
            <person name="Kalinowski J."/>
            <person name="Glaeser S."/>
        </authorList>
    </citation>
    <scope>NUCLEOTIDE SEQUENCE [LARGE SCALE GENOMIC DNA]</scope>
    <source>
        <strain evidence="3 4">THAF100</strain>
    </source>
</reference>
<dbReference type="KEGG" id="vaq:FIV01_05855"/>
<feature type="compositionally biased region" description="Polar residues" evidence="1">
    <location>
        <begin position="2377"/>
        <end position="2387"/>
    </location>
</feature>
<dbReference type="InterPro" id="IPR036086">
    <property type="entry name" value="ParB/Sulfiredoxin_sf"/>
</dbReference>
<feature type="domain" description="DUF8038" evidence="2">
    <location>
        <begin position="2016"/>
        <end position="2196"/>
    </location>
</feature>
<accession>A0A5P9CI83</accession>